<proteinExistence type="predicted"/>
<evidence type="ECO:0000313" key="2">
    <source>
        <dbReference type="EMBL" id="KAK8553890.1"/>
    </source>
</evidence>
<keyword evidence="3" id="KW-1185">Reference proteome</keyword>
<name>A0ABR2EAU1_9ROSI</name>
<organism evidence="2 3">
    <name type="scientific">Hibiscus sabdariffa</name>
    <name type="common">roselle</name>
    <dbReference type="NCBI Taxonomy" id="183260"/>
    <lineage>
        <taxon>Eukaryota</taxon>
        <taxon>Viridiplantae</taxon>
        <taxon>Streptophyta</taxon>
        <taxon>Embryophyta</taxon>
        <taxon>Tracheophyta</taxon>
        <taxon>Spermatophyta</taxon>
        <taxon>Magnoliopsida</taxon>
        <taxon>eudicotyledons</taxon>
        <taxon>Gunneridae</taxon>
        <taxon>Pentapetalae</taxon>
        <taxon>rosids</taxon>
        <taxon>malvids</taxon>
        <taxon>Malvales</taxon>
        <taxon>Malvaceae</taxon>
        <taxon>Malvoideae</taxon>
        <taxon>Hibiscus</taxon>
    </lineage>
</organism>
<gene>
    <name evidence="2" type="ORF">V6N12_030870</name>
</gene>
<sequence>MQSKIEKLKEELDVCKAAWTSMDNEKPSTGDYPEKKRLNAITNREGKVVGTSNFEEEVSDCTKLPRGMPPSSKMDNAPNFEGAEVSMQEAKPVKKTTYGQGERGIKLRGSGRESVWGVKFAPSP</sequence>
<dbReference type="Proteomes" id="UP001472677">
    <property type="component" value="Unassembled WGS sequence"/>
</dbReference>
<reference evidence="2 3" key="1">
    <citation type="journal article" date="2024" name="G3 (Bethesda)">
        <title>Genome assembly of Hibiscus sabdariffa L. provides insights into metabolisms of medicinal natural products.</title>
        <authorList>
            <person name="Kim T."/>
        </authorList>
    </citation>
    <scope>NUCLEOTIDE SEQUENCE [LARGE SCALE GENOMIC DNA]</scope>
    <source>
        <strain evidence="2">TK-2024</strain>
        <tissue evidence="2">Old leaves</tissue>
    </source>
</reference>
<feature type="region of interest" description="Disordered" evidence="1">
    <location>
        <begin position="49"/>
        <end position="105"/>
    </location>
</feature>
<dbReference type="EMBL" id="JBBPBM010000019">
    <property type="protein sequence ID" value="KAK8553890.1"/>
    <property type="molecule type" value="Genomic_DNA"/>
</dbReference>
<evidence type="ECO:0000256" key="1">
    <source>
        <dbReference type="SAM" id="MobiDB-lite"/>
    </source>
</evidence>
<protein>
    <submittedName>
        <fullName evidence="2">Uncharacterized protein</fullName>
    </submittedName>
</protein>
<accession>A0ABR2EAU1</accession>
<comment type="caution">
    <text evidence="2">The sequence shown here is derived from an EMBL/GenBank/DDBJ whole genome shotgun (WGS) entry which is preliminary data.</text>
</comment>
<evidence type="ECO:0000313" key="3">
    <source>
        <dbReference type="Proteomes" id="UP001472677"/>
    </source>
</evidence>